<evidence type="ECO:0000313" key="4">
    <source>
        <dbReference type="Proteomes" id="UP001501588"/>
    </source>
</evidence>
<evidence type="ECO:0000259" key="1">
    <source>
        <dbReference type="Pfam" id="PF00501"/>
    </source>
</evidence>
<dbReference type="PANTHER" id="PTHR43767">
    <property type="entry name" value="LONG-CHAIN-FATTY-ACID--COA LIGASE"/>
    <property type="match status" value="1"/>
</dbReference>
<sequence>MSGAATVDLPVHGAGEPRPPFATLCAMFDHAVATTPGTVSLRHLGASVTYREEGRAASALARRLAAAAAPGEAVALLLPNSIEFRVAFFAALKALAAPALLNPLYPGPQLEPLLRDAAPRAVVCSPATHELVLALAASLGIPGVVCLGRDTTVAELAAEPEAPPLGRRAAEPGDVAALLFSGGTTGVPKAVEHTHGRLVVATRCMEYCWPTRASGEVWLPVAPFTHIYGFLQGVLCPVSARAETVVPERFKPEHVVELMAGHRVTVFGGGPPAIYAGVLSAPNLAGADLSALRVCPAGGAPMPVELLERWRRATGREIHEGYGMTEIAPISGTNGLTGVRPGSVGKAVPCNEVQVVDLETGARVLPLGERGEVRVRGPHMMAGYRGRPEETAQAIRGGFVYTGDIGHLDADGFLFITDRKKDVVLVKGFNVFPREVEEAIYAHPKVAAAGVVGAPDPRTGGERLVAYVVPRADEALSEAEIAAHCAERLVGYKVPDDIRVVEALPMTGAQKLDRMALRRMVRDEAAGGG</sequence>
<dbReference type="PANTHER" id="PTHR43767:SF1">
    <property type="entry name" value="NONRIBOSOMAL PEPTIDE SYNTHASE PES1 (EUROFUNG)-RELATED"/>
    <property type="match status" value="1"/>
</dbReference>
<dbReference type="Gene3D" id="3.40.50.12780">
    <property type="entry name" value="N-terminal domain of ligase-like"/>
    <property type="match status" value="1"/>
</dbReference>
<dbReference type="Pfam" id="PF13193">
    <property type="entry name" value="AMP-binding_C"/>
    <property type="match status" value="1"/>
</dbReference>
<feature type="domain" description="AMP-dependent synthetase/ligase" evidence="1">
    <location>
        <begin position="28"/>
        <end position="384"/>
    </location>
</feature>
<dbReference type="Proteomes" id="UP001501588">
    <property type="component" value="Unassembled WGS sequence"/>
</dbReference>
<accession>A0ABN1F259</accession>
<evidence type="ECO:0000259" key="2">
    <source>
        <dbReference type="Pfam" id="PF13193"/>
    </source>
</evidence>
<comment type="caution">
    <text evidence="3">The sequence shown here is derived from an EMBL/GenBank/DDBJ whole genome shotgun (WGS) entry which is preliminary data.</text>
</comment>
<proteinExistence type="predicted"/>
<keyword evidence="3" id="KW-0436">Ligase</keyword>
<organism evidence="3 4">
    <name type="scientific">Craurococcus roseus</name>
    <dbReference type="NCBI Taxonomy" id="77585"/>
    <lineage>
        <taxon>Bacteria</taxon>
        <taxon>Pseudomonadati</taxon>
        <taxon>Pseudomonadota</taxon>
        <taxon>Alphaproteobacteria</taxon>
        <taxon>Acetobacterales</taxon>
        <taxon>Acetobacteraceae</taxon>
        <taxon>Craurococcus</taxon>
    </lineage>
</organism>
<reference evidence="3 4" key="1">
    <citation type="journal article" date="2019" name="Int. J. Syst. Evol. Microbiol.">
        <title>The Global Catalogue of Microorganisms (GCM) 10K type strain sequencing project: providing services to taxonomists for standard genome sequencing and annotation.</title>
        <authorList>
            <consortium name="The Broad Institute Genomics Platform"/>
            <consortium name="The Broad Institute Genome Sequencing Center for Infectious Disease"/>
            <person name="Wu L."/>
            <person name="Ma J."/>
        </authorList>
    </citation>
    <scope>NUCLEOTIDE SEQUENCE [LARGE SCALE GENOMIC DNA]</scope>
    <source>
        <strain evidence="3 4">JCM 9933</strain>
    </source>
</reference>
<evidence type="ECO:0000313" key="3">
    <source>
        <dbReference type="EMBL" id="GAA0580469.1"/>
    </source>
</evidence>
<dbReference type="InterPro" id="IPR020845">
    <property type="entry name" value="AMP-binding_CS"/>
</dbReference>
<dbReference type="PROSITE" id="PS00455">
    <property type="entry name" value="AMP_BINDING"/>
    <property type="match status" value="1"/>
</dbReference>
<dbReference type="RefSeq" id="WP_343894962.1">
    <property type="nucleotide sequence ID" value="NZ_BAAAFZ010000021.1"/>
</dbReference>
<dbReference type="InterPro" id="IPR042099">
    <property type="entry name" value="ANL_N_sf"/>
</dbReference>
<dbReference type="EMBL" id="BAAAFZ010000021">
    <property type="protein sequence ID" value="GAA0580469.1"/>
    <property type="molecule type" value="Genomic_DNA"/>
</dbReference>
<feature type="domain" description="AMP-binding enzyme C-terminal" evidence="2">
    <location>
        <begin position="435"/>
        <end position="511"/>
    </location>
</feature>
<dbReference type="Pfam" id="PF00501">
    <property type="entry name" value="AMP-binding"/>
    <property type="match status" value="1"/>
</dbReference>
<dbReference type="Gene3D" id="3.30.300.30">
    <property type="match status" value="1"/>
</dbReference>
<dbReference type="InterPro" id="IPR045851">
    <property type="entry name" value="AMP-bd_C_sf"/>
</dbReference>
<dbReference type="GO" id="GO:0016874">
    <property type="term" value="F:ligase activity"/>
    <property type="evidence" value="ECO:0007669"/>
    <property type="project" value="UniProtKB-KW"/>
</dbReference>
<protein>
    <submittedName>
        <fullName evidence="3">Long-chain fatty acid--CoA ligase</fullName>
    </submittedName>
</protein>
<name>A0ABN1F259_9PROT</name>
<dbReference type="InterPro" id="IPR000873">
    <property type="entry name" value="AMP-dep_synth/lig_dom"/>
</dbReference>
<dbReference type="InterPro" id="IPR050237">
    <property type="entry name" value="ATP-dep_AMP-bd_enzyme"/>
</dbReference>
<gene>
    <name evidence="3" type="ORF">GCM10009416_18580</name>
</gene>
<keyword evidence="4" id="KW-1185">Reference proteome</keyword>
<dbReference type="SUPFAM" id="SSF56801">
    <property type="entry name" value="Acetyl-CoA synthetase-like"/>
    <property type="match status" value="1"/>
</dbReference>
<dbReference type="InterPro" id="IPR025110">
    <property type="entry name" value="AMP-bd_C"/>
</dbReference>